<dbReference type="InterPro" id="IPR040256">
    <property type="entry name" value="At4g02000-like"/>
</dbReference>
<gene>
    <name evidence="1" type="ORF">TCM_011161</name>
</gene>
<dbReference type="Proteomes" id="UP000026915">
    <property type="component" value="Chromosome 2"/>
</dbReference>
<dbReference type="PANTHER" id="PTHR31286">
    <property type="entry name" value="GLYCINE-RICH CELL WALL STRUCTURAL PROTEIN 1.8-LIKE"/>
    <property type="match status" value="1"/>
</dbReference>
<evidence type="ECO:0000313" key="2">
    <source>
        <dbReference type="Proteomes" id="UP000026915"/>
    </source>
</evidence>
<dbReference type="AlphaFoldDB" id="A0A061E8B0"/>
<evidence type="ECO:0000313" key="1">
    <source>
        <dbReference type="EMBL" id="EOY01215.1"/>
    </source>
</evidence>
<protein>
    <submittedName>
        <fullName evidence="1">Uncharacterized protein</fullName>
    </submittedName>
</protein>
<dbReference type="EMBL" id="CM001880">
    <property type="protein sequence ID" value="EOY01215.1"/>
    <property type="molecule type" value="Genomic_DNA"/>
</dbReference>
<accession>A0A061E8B0</accession>
<dbReference type="Gramene" id="EOY01215">
    <property type="protein sequence ID" value="EOY01215"/>
    <property type="gene ID" value="TCM_011161"/>
</dbReference>
<reference evidence="1 2" key="1">
    <citation type="journal article" date="2013" name="Genome Biol.">
        <title>The genome sequence of the most widely cultivated cacao type and its use to identify candidate genes regulating pod color.</title>
        <authorList>
            <person name="Motamayor J.C."/>
            <person name="Mockaitis K."/>
            <person name="Schmutz J."/>
            <person name="Haiminen N."/>
            <person name="Iii D.L."/>
            <person name="Cornejo O."/>
            <person name="Findley S.D."/>
            <person name="Zheng P."/>
            <person name="Utro F."/>
            <person name="Royaert S."/>
            <person name="Saski C."/>
            <person name="Jenkins J."/>
            <person name="Podicheti R."/>
            <person name="Zhao M."/>
            <person name="Scheffler B.E."/>
            <person name="Stack J.C."/>
            <person name="Feltus F.A."/>
            <person name="Mustiga G.M."/>
            <person name="Amores F."/>
            <person name="Phillips W."/>
            <person name="Marelli J.P."/>
            <person name="May G.D."/>
            <person name="Shapiro H."/>
            <person name="Ma J."/>
            <person name="Bustamante C.D."/>
            <person name="Schnell R.J."/>
            <person name="Main D."/>
            <person name="Gilbert D."/>
            <person name="Parida L."/>
            <person name="Kuhn D.N."/>
        </authorList>
    </citation>
    <scope>NUCLEOTIDE SEQUENCE [LARGE SCALE GENOMIC DNA]</scope>
    <source>
        <strain evidence="2">cv. Matina 1-6</strain>
    </source>
</reference>
<name>A0A061E8B0_THECC</name>
<dbReference type="PANTHER" id="PTHR31286:SF179">
    <property type="entry name" value="RNASE H TYPE-1 DOMAIN-CONTAINING PROTEIN"/>
    <property type="match status" value="1"/>
</dbReference>
<proteinExistence type="predicted"/>
<keyword evidence="2" id="KW-1185">Reference proteome</keyword>
<dbReference type="HOGENOM" id="CLU_110919_0_0_1"/>
<dbReference type="eggNOG" id="ENOG502T0MW">
    <property type="taxonomic scope" value="Eukaryota"/>
</dbReference>
<dbReference type="OMA" id="MIAPIWI"/>
<organism evidence="1 2">
    <name type="scientific">Theobroma cacao</name>
    <name type="common">Cacao</name>
    <name type="synonym">Cocoa</name>
    <dbReference type="NCBI Taxonomy" id="3641"/>
    <lineage>
        <taxon>Eukaryota</taxon>
        <taxon>Viridiplantae</taxon>
        <taxon>Streptophyta</taxon>
        <taxon>Embryophyta</taxon>
        <taxon>Tracheophyta</taxon>
        <taxon>Spermatophyta</taxon>
        <taxon>Magnoliopsida</taxon>
        <taxon>eudicotyledons</taxon>
        <taxon>Gunneridae</taxon>
        <taxon>Pentapetalae</taxon>
        <taxon>rosids</taxon>
        <taxon>malvids</taxon>
        <taxon>Malvales</taxon>
        <taxon>Malvaceae</taxon>
        <taxon>Byttnerioideae</taxon>
        <taxon>Theobroma</taxon>
    </lineage>
</organism>
<dbReference type="InParanoid" id="A0A061E8B0"/>
<sequence length="148" mass="16780">MRVFKWSPDFEAEKESMIAPIWISFPNLKAHLYEKSALLLIAKTVKKSLFIDEATANGSRPSVARGCMEYDCRKAPVDQVWIVVKDRVTRAVIGGYAERVEFSKMPKYCDHCCHVGHSVSNCLVLRNWPKKQGKPPGNKPLKDDGRES</sequence>